<dbReference type="PROSITE" id="PS50111">
    <property type="entry name" value="CHEMOTAXIS_TRANSDUC_2"/>
    <property type="match status" value="1"/>
</dbReference>
<keyword evidence="6" id="KW-0472">Membrane</keyword>
<evidence type="ECO:0000313" key="10">
    <source>
        <dbReference type="Proteomes" id="UP000287502"/>
    </source>
</evidence>
<keyword evidence="5" id="KW-0175">Coiled coil</keyword>
<evidence type="ECO:0000256" key="1">
    <source>
        <dbReference type="ARBA" id="ARBA00004370"/>
    </source>
</evidence>
<organism evidence="9 10">
    <name type="scientific">Geovibrio thiophilus</name>
    <dbReference type="NCBI Taxonomy" id="139438"/>
    <lineage>
        <taxon>Bacteria</taxon>
        <taxon>Pseudomonadati</taxon>
        <taxon>Deferribacterota</taxon>
        <taxon>Deferribacteres</taxon>
        <taxon>Deferribacterales</taxon>
        <taxon>Geovibrionaceae</taxon>
        <taxon>Geovibrio</taxon>
    </lineage>
</organism>
<dbReference type="PROSITE" id="PS50885">
    <property type="entry name" value="HAMP"/>
    <property type="match status" value="1"/>
</dbReference>
<dbReference type="InterPro" id="IPR004090">
    <property type="entry name" value="Chemotax_Me-accpt_rcpt"/>
</dbReference>
<dbReference type="KEGG" id="gtl:EP073_05430"/>
<feature type="coiled-coil region" evidence="5">
    <location>
        <begin position="80"/>
        <end position="107"/>
    </location>
</feature>
<accession>A0A410JXH5</accession>
<dbReference type="OrthoDB" id="9781845at2"/>
<keyword evidence="10" id="KW-1185">Reference proteome</keyword>
<gene>
    <name evidence="9" type="ORF">EP073_05430</name>
</gene>
<evidence type="ECO:0000259" key="7">
    <source>
        <dbReference type="PROSITE" id="PS50111"/>
    </source>
</evidence>
<feature type="transmembrane region" description="Helical" evidence="6">
    <location>
        <begin position="195"/>
        <end position="220"/>
    </location>
</feature>
<dbReference type="GO" id="GO:0016020">
    <property type="term" value="C:membrane"/>
    <property type="evidence" value="ECO:0007669"/>
    <property type="project" value="UniProtKB-SubCell"/>
</dbReference>
<dbReference type="CDD" id="cd11386">
    <property type="entry name" value="MCP_signal"/>
    <property type="match status" value="1"/>
</dbReference>
<dbReference type="SUPFAM" id="SSF58104">
    <property type="entry name" value="Methyl-accepting chemotaxis protein (MCP) signaling domain"/>
    <property type="match status" value="1"/>
</dbReference>
<dbReference type="GO" id="GO:0007165">
    <property type="term" value="P:signal transduction"/>
    <property type="evidence" value="ECO:0007669"/>
    <property type="project" value="UniProtKB-KW"/>
</dbReference>
<dbReference type="SMART" id="SM00283">
    <property type="entry name" value="MA"/>
    <property type="match status" value="1"/>
</dbReference>
<feature type="domain" description="Methyl-accepting transducer" evidence="7">
    <location>
        <begin position="276"/>
        <end position="512"/>
    </location>
</feature>
<feature type="domain" description="HAMP" evidence="8">
    <location>
        <begin position="217"/>
        <end position="271"/>
    </location>
</feature>
<keyword evidence="6" id="KW-1133">Transmembrane helix</keyword>
<dbReference type="Pfam" id="PF00672">
    <property type="entry name" value="HAMP"/>
    <property type="match status" value="1"/>
</dbReference>
<evidence type="ECO:0000256" key="6">
    <source>
        <dbReference type="SAM" id="Phobius"/>
    </source>
</evidence>
<dbReference type="RefSeq" id="WP_128466150.1">
    <property type="nucleotide sequence ID" value="NZ_CP035108.1"/>
</dbReference>
<comment type="similarity">
    <text evidence="3">Belongs to the methyl-accepting chemotaxis (MCP) protein family.</text>
</comment>
<dbReference type="FunFam" id="1.10.287.950:FF:000001">
    <property type="entry name" value="Methyl-accepting chemotaxis sensory transducer"/>
    <property type="match status" value="1"/>
</dbReference>
<dbReference type="GO" id="GO:0004888">
    <property type="term" value="F:transmembrane signaling receptor activity"/>
    <property type="evidence" value="ECO:0007669"/>
    <property type="project" value="InterPro"/>
</dbReference>
<evidence type="ECO:0000256" key="2">
    <source>
        <dbReference type="ARBA" id="ARBA00023224"/>
    </source>
</evidence>
<evidence type="ECO:0000313" key="9">
    <source>
        <dbReference type="EMBL" id="QAR32864.1"/>
    </source>
</evidence>
<dbReference type="SMART" id="SM00304">
    <property type="entry name" value="HAMP"/>
    <property type="match status" value="1"/>
</dbReference>
<comment type="subcellular location">
    <subcellularLocation>
        <location evidence="1">Membrane</location>
    </subcellularLocation>
</comment>
<evidence type="ECO:0000256" key="5">
    <source>
        <dbReference type="SAM" id="Coils"/>
    </source>
</evidence>
<sequence length="548" mass="59840">MSLLSNIRIRTKLFISFGILLLLLATGGFVGHRSTQSIDDLLREALRVRMPAVQLLLEADRDLHQLLIAERTMIFSNAESDNFQKLLKDYNDNAQQSRDRINKYKETAVTPEEKVLLEEYEHLRREWEVISAKIVETRREDTSEGRGIALMLTLGEGAEAFQAMRDKIDALTGLNDNFVAELGVKSAVVEKRASFGLTAFVVFGLLFGLIVAVVIARALLTGIRSVNDVLKQISEGEGDLTVSLPVKGRDEIGEMAEHFNRFVKKLNQIINSVKDSARQVAAGSSQLSSTAEQLAVSFGDQSSQIVSTASATEEISVSSEEVLRSLDDMKEKTATADKSITAGRNKLLTAVKEILAIKTNVDSLGSTVDNLSQSSQKIGNILNVINDIADQTNLLALNAAIEAARAGEHGRGFAVVADEVRKLAERSQTAIKEIDAIITALQSEANTASSSMSKAREKVEEGVETIEEAQNFFDNIVDSVKQIDTTSGIISSSVEEQVTAIQNINQNTQVISGNIERSSYSIDEIASTVSELSRQAESLESLVSRFRT</sequence>
<dbReference type="Gene3D" id="1.10.287.950">
    <property type="entry name" value="Methyl-accepting chemotaxis protein"/>
    <property type="match status" value="1"/>
</dbReference>
<dbReference type="PRINTS" id="PR00260">
    <property type="entry name" value="CHEMTRNSDUCR"/>
</dbReference>
<dbReference type="InterPro" id="IPR024478">
    <property type="entry name" value="HlyB_4HB_MCP"/>
</dbReference>
<dbReference type="CDD" id="cd06225">
    <property type="entry name" value="HAMP"/>
    <property type="match status" value="1"/>
</dbReference>
<keyword evidence="2 4" id="KW-0807">Transducer</keyword>
<dbReference type="InterPro" id="IPR004089">
    <property type="entry name" value="MCPsignal_dom"/>
</dbReference>
<dbReference type="PANTHER" id="PTHR32089">
    <property type="entry name" value="METHYL-ACCEPTING CHEMOTAXIS PROTEIN MCPB"/>
    <property type="match status" value="1"/>
</dbReference>
<proteinExistence type="inferred from homology"/>
<evidence type="ECO:0000259" key="8">
    <source>
        <dbReference type="PROSITE" id="PS50885"/>
    </source>
</evidence>
<reference evidence="9 10" key="1">
    <citation type="submission" date="2019-01" db="EMBL/GenBank/DDBJ databases">
        <title>Geovibrio thiophilus DSM 11263, complete genome.</title>
        <authorList>
            <person name="Spring S."/>
            <person name="Bunk B."/>
            <person name="Sproer C."/>
        </authorList>
    </citation>
    <scope>NUCLEOTIDE SEQUENCE [LARGE SCALE GENOMIC DNA]</scope>
    <source>
        <strain evidence="9 10">DSM 11263</strain>
    </source>
</reference>
<dbReference type="AlphaFoldDB" id="A0A410JXH5"/>
<dbReference type="Pfam" id="PF00015">
    <property type="entry name" value="MCPsignal"/>
    <property type="match status" value="1"/>
</dbReference>
<name>A0A410JXH5_9BACT</name>
<dbReference type="EMBL" id="CP035108">
    <property type="protein sequence ID" value="QAR32864.1"/>
    <property type="molecule type" value="Genomic_DNA"/>
</dbReference>
<dbReference type="Proteomes" id="UP000287502">
    <property type="component" value="Chromosome"/>
</dbReference>
<protein>
    <submittedName>
        <fullName evidence="9">Methyl-accepting chemotaxis protein</fullName>
    </submittedName>
</protein>
<dbReference type="InterPro" id="IPR003660">
    <property type="entry name" value="HAMP_dom"/>
</dbReference>
<keyword evidence="6" id="KW-0812">Transmembrane</keyword>
<dbReference type="GO" id="GO:0006935">
    <property type="term" value="P:chemotaxis"/>
    <property type="evidence" value="ECO:0007669"/>
    <property type="project" value="InterPro"/>
</dbReference>
<evidence type="ECO:0000256" key="4">
    <source>
        <dbReference type="PROSITE-ProRule" id="PRU00284"/>
    </source>
</evidence>
<dbReference type="Pfam" id="PF12729">
    <property type="entry name" value="4HB_MCP_1"/>
    <property type="match status" value="1"/>
</dbReference>
<dbReference type="PANTHER" id="PTHR32089:SF112">
    <property type="entry name" value="LYSOZYME-LIKE PROTEIN-RELATED"/>
    <property type="match status" value="1"/>
</dbReference>
<evidence type="ECO:0000256" key="3">
    <source>
        <dbReference type="ARBA" id="ARBA00029447"/>
    </source>
</evidence>